<reference evidence="2 3" key="1">
    <citation type="submission" date="2019-04" db="EMBL/GenBank/DDBJ databases">
        <title>Rhodococcus oryzae sp. nov., a novel actinomycete isolated from rhizosphere soil of rice (Oryza sativa L.).</title>
        <authorList>
            <person name="Li C."/>
        </authorList>
    </citation>
    <scope>NUCLEOTIDE SEQUENCE [LARGE SCALE GENOMIC DNA]</scope>
    <source>
        <strain evidence="2 3">NEAU-CX67</strain>
    </source>
</reference>
<dbReference type="Proteomes" id="UP000305109">
    <property type="component" value="Unassembled WGS sequence"/>
</dbReference>
<protein>
    <recommendedName>
        <fullName evidence="4">DUF3093 domain-containing protein</fullName>
    </recommendedName>
</protein>
<name>A0ABY2RQM6_9NOCA</name>
<evidence type="ECO:0000256" key="1">
    <source>
        <dbReference type="SAM" id="Phobius"/>
    </source>
</evidence>
<dbReference type="RefSeq" id="WP_136908690.1">
    <property type="nucleotide sequence ID" value="NZ_SUMD01000003.1"/>
</dbReference>
<keyword evidence="1" id="KW-1133">Transmembrane helix</keyword>
<evidence type="ECO:0008006" key="4">
    <source>
        <dbReference type="Google" id="ProtNLM"/>
    </source>
</evidence>
<proteinExistence type="predicted"/>
<keyword evidence="1" id="KW-0472">Membrane</keyword>
<feature type="transmembrane region" description="Helical" evidence="1">
    <location>
        <begin position="43"/>
        <end position="63"/>
    </location>
</feature>
<feature type="transmembrane region" description="Helical" evidence="1">
    <location>
        <begin position="17"/>
        <end position="37"/>
    </location>
</feature>
<accession>A0ABY2RQM6</accession>
<comment type="caution">
    <text evidence="2">The sequence shown here is derived from an EMBL/GenBank/DDBJ whole genome shotgun (WGS) entry which is preliminary data.</text>
</comment>
<organism evidence="2 3">
    <name type="scientific">Rhodococcus oryzae</name>
    <dbReference type="NCBI Taxonomy" id="2571143"/>
    <lineage>
        <taxon>Bacteria</taxon>
        <taxon>Bacillati</taxon>
        <taxon>Actinomycetota</taxon>
        <taxon>Actinomycetes</taxon>
        <taxon>Mycobacteriales</taxon>
        <taxon>Nocardiaceae</taxon>
        <taxon>Rhodococcus</taxon>
    </lineage>
</organism>
<keyword evidence="1" id="KW-0812">Transmembrane</keyword>
<evidence type="ECO:0000313" key="2">
    <source>
        <dbReference type="EMBL" id="TJZ79525.1"/>
    </source>
</evidence>
<evidence type="ECO:0000313" key="3">
    <source>
        <dbReference type="Proteomes" id="UP000305109"/>
    </source>
</evidence>
<sequence>MSDAAERILFEEPGGRWWLVALGPALCLVVLVVEAIIGSGVHWLGLALFAVLLAGLVTLQVVAARRHASVLLTPAVLRNGAETVEVADIVGVLPEADPFAEDLEPWESAPSLGELSGVPRRRTAIGLRLRDGSVVRAWARDGDGLRTELEQLVADEVDEAEDGER</sequence>
<dbReference type="EMBL" id="SUMD01000003">
    <property type="protein sequence ID" value="TJZ79525.1"/>
    <property type="molecule type" value="Genomic_DNA"/>
</dbReference>
<gene>
    <name evidence="2" type="ORF">FCG67_07835</name>
</gene>
<keyword evidence="3" id="KW-1185">Reference proteome</keyword>